<feature type="chain" id="PRO_5002349585" description="Alpha-carbonic anhydrase domain-containing protein" evidence="1">
    <location>
        <begin position="27"/>
        <end position="277"/>
    </location>
</feature>
<dbReference type="GO" id="GO:0004089">
    <property type="term" value="F:carbonate dehydratase activity"/>
    <property type="evidence" value="ECO:0007669"/>
    <property type="project" value="InterPro"/>
</dbReference>
<dbReference type="PROSITE" id="PS51144">
    <property type="entry name" value="ALPHA_CA_2"/>
    <property type="match status" value="1"/>
</dbReference>
<dbReference type="GO" id="GO:0008270">
    <property type="term" value="F:zinc ion binding"/>
    <property type="evidence" value="ECO:0007669"/>
    <property type="project" value="InterPro"/>
</dbReference>
<dbReference type="SMART" id="SM01057">
    <property type="entry name" value="Carb_anhydrase"/>
    <property type="match status" value="1"/>
</dbReference>
<organism evidence="3 4">
    <name type="scientific">Leersia perrieri</name>
    <dbReference type="NCBI Taxonomy" id="77586"/>
    <lineage>
        <taxon>Eukaryota</taxon>
        <taxon>Viridiplantae</taxon>
        <taxon>Streptophyta</taxon>
        <taxon>Embryophyta</taxon>
        <taxon>Tracheophyta</taxon>
        <taxon>Spermatophyta</taxon>
        <taxon>Magnoliopsida</taxon>
        <taxon>Liliopsida</taxon>
        <taxon>Poales</taxon>
        <taxon>Poaceae</taxon>
        <taxon>BOP clade</taxon>
        <taxon>Oryzoideae</taxon>
        <taxon>Oryzeae</taxon>
        <taxon>Oryzinae</taxon>
        <taxon>Leersia</taxon>
    </lineage>
</organism>
<dbReference type="GO" id="GO:0006730">
    <property type="term" value="P:one-carbon metabolic process"/>
    <property type="evidence" value="ECO:0007669"/>
    <property type="project" value="TreeGrafter"/>
</dbReference>
<proteinExistence type="predicted"/>
<dbReference type="Proteomes" id="UP000032180">
    <property type="component" value="Chromosome 8"/>
</dbReference>
<reference evidence="3" key="3">
    <citation type="submission" date="2015-04" db="UniProtKB">
        <authorList>
            <consortium name="EnsemblPlants"/>
        </authorList>
    </citation>
    <scope>IDENTIFICATION</scope>
</reference>
<dbReference type="CDD" id="cd03124">
    <property type="entry name" value="alpha_CA_prokaryotic_like"/>
    <property type="match status" value="1"/>
</dbReference>
<evidence type="ECO:0000259" key="2">
    <source>
        <dbReference type="PROSITE" id="PS51144"/>
    </source>
</evidence>
<evidence type="ECO:0000256" key="1">
    <source>
        <dbReference type="SAM" id="SignalP"/>
    </source>
</evidence>
<dbReference type="STRING" id="77586.A0A0D9X8S4"/>
<dbReference type="InterPro" id="IPR041891">
    <property type="entry name" value="Alpha_CA_prokaryot-like"/>
</dbReference>
<dbReference type="HOGENOM" id="CLU_039326_0_0_1"/>
<dbReference type="Gene3D" id="3.10.200.10">
    <property type="entry name" value="Alpha carbonic anhydrase"/>
    <property type="match status" value="1"/>
</dbReference>
<dbReference type="EnsemblPlants" id="LPERR08G14650.1">
    <property type="protein sequence ID" value="LPERR08G14650.1"/>
    <property type="gene ID" value="LPERR08G14650"/>
</dbReference>
<dbReference type="InterPro" id="IPR036398">
    <property type="entry name" value="CA_dom_sf"/>
</dbReference>
<dbReference type="Gramene" id="LPERR08G14650.1">
    <property type="protein sequence ID" value="LPERR08G14650.1"/>
    <property type="gene ID" value="LPERR08G14650"/>
</dbReference>
<dbReference type="InterPro" id="IPR023561">
    <property type="entry name" value="Carbonic_anhydrase_a-class"/>
</dbReference>
<dbReference type="eggNOG" id="KOG0382">
    <property type="taxonomic scope" value="Eukaryota"/>
</dbReference>
<dbReference type="InterPro" id="IPR001148">
    <property type="entry name" value="CA_dom"/>
</dbReference>
<evidence type="ECO:0000313" key="3">
    <source>
        <dbReference type="EnsemblPlants" id="LPERR08G14650.1"/>
    </source>
</evidence>
<name>A0A0D9X8S4_9ORYZ</name>
<evidence type="ECO:0000313" key="4">
    <source>
        <dbReference type="Proteomes" id="UP000032180"/>
    </source>
</evidence>
<accession>A0A0D9X8S4</accession>
<dbReference type="AlphaFoldDB" id="A0A0D9X8S4"/>
<dbReference type="PANTHER" id="PTHR18952:SF253">
    <property type="entry name" value="OS08G0470200 PROTEIN"/>
    <property type="match status" value="1"/>
</dbReference>
<sequence length="277" mass="31139">MHSTTRVILLAAAAVILLSASPAARAQETENERKFSYIPGSPNGPANWSSLNRPFWDACNNESNQAKQSPIDLADDRVKPMLNLGFLDYSYQPAQATIENRGHDIEVKFTENAGRLMINGKPYQLMQLHWHTPAEHTVNGRRYDMELHLVHSDGNNNAVIGNLYEIGNPDPFLLSLEPYIRILIANRTDNSKPMPIGKVDPSIAKSRDAVYYRYNGSLTTPACTEGVIWTVFKRTQTVAKYQLDLLRDAVDDGYENNARPLQKLNNRTISIFKPSIL</sequence>
<reference evidence="4" key="2">
    <citation type="submission" date="2013-12" db="EMBL/GenBank/DDBJ databases">
        <authorList>
            <person name="Yu Y."/>
            <person name="Lee S."/>
            <person name="de Baynast K."/>
            <person name="Wissotski M."/>
            <person name="Liu L."/>
            <person name="Talag J."/>
            <person name="Goicoechea J."/>
            <person name="Angelova A."/>
            <person name="Jetty R."/>
            <person name="Kudrna D."/>
            <person name="Golser W."/>
            <person name="Rivera L."/>
            <person name="Zhang J."/>
            <person name="Wing R."/>
        </authorList>
    </citation>
    <scope>NUCLEOTIDE SEQUENCE</scope>
</reference>
<reference evidence="3 4" key="1">
    <citation type="submission" date="2012-08" db="EMBL/GenBank/DDBJ databases">
        <title>Oryza genome evolution.</title>
        <authorList>
            <person name="Wing R.A."/>
        </authorList>
    </citation>
    <scope>NUCLEOTIDE SEQUENCE</scope>
</reference>
<keyword evidence="4" id="KW-1185">Reference proteome</keyword>
<dbReference type="Pfam" id="PF00194">
    <property type="entry name" value="Carb_anhydrase"/>
    <property type="match status" value="1"/>
</dbReference>
<dbReference type="PANTHER" id="PTHR18952">
    <property type="entry name" value="CARBONIC ANHYDRASE"/>
    <property type="match status" value="1"/>
</dbReference>
<feature type="signal peptide" evidence="1">
    <location>
        <begin position="1"/>
        <end position="26"/>
    </location>
</feature>
<keyword evidence="1" id="KW-0732">Signal</keyword>
<protein>
    <recommendedName>
        <fullName evidence="2">Alpha-carbonic anhydrase domain-containing protein</fullName>
    </recommendedName>
</protein>
<feature type="domain" description="Alpha-carbonic anhydrase" evidence="2">
    <location>
        <begin position="33"/>
        <end position="273"/>
    </location>
</feature>
<dbReference type="SUPFAM" id="SSF51069">
    <property type="entry name" value="Carbonic anhydrase"/>
    <property type="match status" value="1"/>
</dbReference>